<dbReference type="PANTHER" id="PTHR30578:SF0">
    <property type="entry name" value="ION-TRANSLOCATING OXIDOREDUCTASE COMPLEX SUBUNIT D"/>
    <property type="match status" value="1"/>
</dbReference>
<evidence type="ECO:0000313" key="12">
    <source>
        <dbReference type="Proteomes" id="UP000266258"/>
    </source>
</evidence>
<feature type="transmembrane region" description="Helical" evidence="10">
    <location>
        <begin position="273"/>
        <end position="291"/>
    </location>
</feature>
<evidence type="ECO:0000256" key="8">
    <source>
        <dbReference type="ARBA" id="ARBA00022989"/>
    </source>
</evidence>
<keyword evidence="3" id="KW-0285">Flavoprotein</keyword>
<dbReference type="InterPro" id="IPR011303">
    <property type="entry name" value="RnfD_bac"/>
</dbReference>
<sequence>MKNTNSIMLSVFVALVPALLVKTYFWGWNTLLLLAVSIATAAVVEIGVAKLRNKQLYAEFGNNSALVTCMLITLSLPPNIPFYVILIVTLFAILIAKQVYGGLGQNIFNPAMVGVALFIVTYPQFITYWAIPESSASQSLSQTWNSFTGAQGIDAVTQATPLTQVKTILLVGGTKEQVIASLARLISAEYFPWLVYNLALLLGGLYLVLRKIITLLLPVCTLIGFCTIAYIHYLVTGYSQAIPIYALIYGSAIFGAFFIVTDPVTTPQYVTGRIIYALLVGALMYIIRAFTNYNDGVAFAVLLCNILVPMFDRTFTPKEFGK</sequence>
<feature type="transmembrane region" description="Helical" evidence="10">
    <location>
        <begin position="56"/>
        <end position="74"/>
    </location>
</feature>
<dbReference type="GO" id="GO:0022900">
    <property type="term" value="P:electron transport chain"/>
    <property type="evidence" value="ECO:0007669"/>
    <property type="project" value="InterPro"/>
</dbReference>
<evidence type="ECO:0000313" key="11">
    <source>
        <dbReference type="EMBL" id="RIY33711.1"/>
    </source>
</evidence>
<keyword evidence="12" id="KW-1185">Reference proteome</keyword>
<dbReference type="OrthoDB" id="9776359at2"/>
<comment type="caution">
    <text evidence="11">The sequence shown here is derived from an EMBL/GenBank/DDBJ whole genome shotgun (WGS) entry which is preliminary data.</text>
</comment>
<gene>
    <name evidence="11" type="ORF">CJP74_01115</name>
</gene>
<evidence type="ECO:0000256" key="3">
    <source>
        <dbReference type="ARBA" id="ARBA00022630"/>
    </source>
</evidence>
<dbReference type="NCBIfam" id="TIGR01946">
    <property type="entry name" value="rnfD"/>
    <property type="match status" value="1"/>
</dbReference>
<evidence type="ECO:0000256" key="7">
    <source>
        <dbReference type="ARBA" id="ARBA00022982"/>
    </source>
</evidence>
<feature type="transmembrane region" description="Helical" evidence="10">
    <location>
        <begin position="7"/>
        <end position="25"/>
    </location>
</feature>
<evidence type="ECO:0000256" key="2">
    <source>
        <dbReference type="ARBA" id="ARBA00022553"/>
    </source>
</evidence>
<evidence type="ECO:0000256" key="6">
    <source>
        <dbReference type="ARBA" id="ARBA00022967"/>
    </source>
</evidence>
<dbReference type="AlphaFoldDB" id="A0A3A1Y848"/>
<reference evidence="11 12" key="1">
    <citation type="submission" date="2017-08" db="EMBL/GenBank/DDBJ databases">
        <title>Reclassification of Bisgaard taxon 37 and 44.</title>
        <authorList>
            <person name="Christensen H."/>
        </authorList>
    </citation>
    <scope>NUCLEOTIDE SEQUENCE [LARGE SCALE GENOMIC DNA]</scope>
    <source>
        <strain evidence="11 12">B96_4</strain>
    </source>
</reference>
<feature type="transmembrane region" description="Helical" evidence="10">
    <location>
        <begin position="215"/>
        <end position="235"/>
    </location>
</feature>
<proteinExistence type="predicted"/>
<keyword evidence="2" id="KW-0597">Phosphoprotein</keyword>
<name>A0A3A1Y848_9GAMM</name>
<organism evidence="11 12">
    <name type="scientific">Psittacicella melopsittaci</name>
    <dbReference type="NCBI Taxonomy" id="2028576"/>
    <lineage>
        <taxon>Bacteria</taxon>
        <taxon>Pseudomonadati</taxon>
        <taxon>Pseudomonadota</taxon>
        <taxon>Gammaproteobacteria</taxon>
        <taxon>Pasteurellales</taxon>
        <taxon>Psittacicellaceae</taxon>
        <taxon>Psittacicella</taxon>
    </lineage>
</organism>
<dbReference type="InterPro" id="IPR004338">
    <property type="entry name" value="NqrB/RnfD"/>
</dbReference>
<dbReference type="GO" id="GO:0005886">
    <property type="term" value="C:plasma membrane"/>
    <property type="evidence" value="ECO:0007669"/>
    <property type="project" value="TreeGrafter"/>
</dbReference>
<keyword evidence="8 10" id="KW-1133">Transmembrane helix</keyword>
<evidence type="ECO:0008006" key="13">
    <source>
        <dbReference type="Google" id="ProtNLM"/>
    </source>
</evidence>
<accession>A0A3A1Y848</accession>
<dbReference type="GO" id="GO:0055085">
    <property type="term" value="P:transmembrane transport"/>
    <property type="evidence" value="ECO:0007669"/>
    <property type="project" value="InterPro"/>
</dbReference>
<keyword evidence="6" id="KW-1278">Translocase</keyword>
<dbReference type="EMBL" id="NRJH01000011">
    <property type="protein sequence ID" value="RIY33711.1"/>
    <property type="molecule type" value="Genomic_DNA"/>
</dbReference>
<protein>
    <recommendedName>
        <fullName evidence="13">Ion-translocating oxidoreductase complex subunit D</fullName>
    </recommendedName>
</protein>
<dbReference type="Proteomes" id="UP000266258">
    <property type="component" value="Unassembled WGS sequence"/>
</dbReference>
<evidence type="ECO:0000256" key="5">
    <source>
        <dbReference type="ARBA" id="ARBA00022692"/>
    </source>
</evidence>
<evidence type="ECO:0000256" key="4">
    <source>
        <dbReference type="ARBA" id="ARBA00022643"/>
    </source>
</evidence>
<dbReference type="RefSeq" id="WP_119496437.1">
    <property type="nucleotide sequence ID" value="NZ_NRJH01000011.1"/>
</dbReference>
<keyword evidence="7" id="KW-0249">Electron transport</keyword>
<keyword evidence="9 10" id="KW-0472">Membrane</keyword>
<evidence type="ECO:0000256" key="9">
    <source>
        <dbReference type="ARBA" id="ARBA00023136"/>
    </source>
</evidence>
<keyword evidence="1" id="KW-0813">Transport</keyword>
<evidence type="ECO:0000256" key="1">
    <source>
        <dbReference type="ARBA" id="ARBA00022448"/>
    </source>
</evidence>
<feature type="transmembrane region" description="Helical" evidence="10">
    <location>
        <begin position="31"/>
        <end position="49"/>
    </location>
</feature>
<evidence type="ECO:0000256" key="10">
    <source>
        <dbReference type="SAM" id="Phobius"/>
    </source>
</evidence>
<keyword evidence="4" id="KW-0288">FMN</keyword>
<dbReference type="Pfam" id="PF03116">
    <property type="entry name" value="NQR2_RnfD_RnfE"/>
    <property type="match status" value="1"/>
</dbReference>
<feature type="transmembrane region" description="Helical" evidence="10">
    <location>
        <begin position="241"/>
        <end position="261"/>
    </location>
</feature>
<keyword evidence="5 10" id="KW-0812">Transmembrane</keyword>
<dbReference type="PANTHER" id="PTHR30578">
    <property type="entry name" value="ELECTRON TRANSPORT COMPLEX PROTEIN RNFD"/>
    <property type="match status" value="1"/>
</dbReference>
<feature type="transmembrane region" description="Helical" evidence="10">
    <location>
        <begin position="190"/>
        <end position="208"/>
    </location>
</feature>
<feature type="transmembrane region" description="Helical" evidence="10">
    <location>
        <begin position="80"/>
        <end position="100"/>
    </location>
</feature>
<feature type="transmembrane region" description="Helical" evidence="10">
    <location>
        <begin position="112"/>
        <end position="131"/>
    </location>
</feature>